<feature type="compositionally biased region" description="Acidic residues" evidence="16">
    <location>
        <begin position="547"/>
        <end position="571"/>
    </location>
</feature>
<keyword evidence="4" id="KW-0808">Transferase</keyword>
<comment type="catalytic activity">
    <reaction evidence="14">
        <text>N(6)-glutaryl-L-lysyl-[protein] + NAD(+) + H2O = 2''-O-glutaryl-ADP-D-ribose + nicotinamide + L-lysyl-[protein]</text>
        <dbReference type="Rhea" id="RHEA:47664"/>
        <dbReference type="Rhea" id="RHEA-COMP:9752"/>
        <dbReference type="Rhea" id="RHEA-COMP:11875"/>
        <dbReference type="ChEBI" id="CHEBI:15377"/>
        <dbReference type="ChEBI" id="CHEBI:17154"/>
        <dbReference type="ChEBI" id="CHEBI:29969"/>
        <dbReference type="ChEBI" id="CHEBI:57540"/>
        <dbReference type="ChEBI" id="CHEBI:87828"/>
        <dbReference type="ChEBI" id="CHEBI:87829"/>
    </reaction>
    <physiologicalReaction direction="left-to-right" evidence="14">
        <dbReference type="Rhea" id="RHEA:47665"/>
    </physiologicalReaction>
</comment>
<keyword evidence="7" id="KW-0520">NAD</keyword>
<feature type="region of interest" description="Disordered" evidence="16">
    <location>
        <begin position="765"/>
        <end position="790"/>
    </location>
</feature>
<dbReference type="Gene3D" id="3.40.50.1220">
    <property type="entry name" value="TPP-binding domain"/>
    <property type="match status" value="1"/>
</dbReference>
<dbReference type="Pfam" id="PF02146">
    <property type="entry name" value="SIR2"/>
    <property type="match status" value="1"/>
</dbReference>
<dbReference type="PANTHER" id="PTHR11085:SF1">
    <property type="entry name" value="NAD-DEPENDENT PROTEIN DEACETYLASE SIRTUIN-7"/>
    <property type="match status" value="1"/>
</dbReference>
<dbReference type="CDD" id="cd01410">
    <property type="entry name" value="SIRT7"/>
    <property type="match status" value="1"/>
</dbReference>
<feature type="binding site" evidence="15">
    <location>
        <position position="201"/>
    </location>
    <ligand>
        <name>Zn(2+)</name>
        <dbReference type="ChEBI" id="CHEBI:29105"/>
    </ligand>
</feature>
<dbReference type="Gene3D" id="2.20.28.200">
    <property type="match status" value="1"/>
</dbReference>
<evidence type="ECO:0000256" key="7">
    <source>
        <dbReference type="ARBA" id="ARBA00023027"/>
    </source>
</evidence>
<sequence length="1282" mass="145017">MEDEDDGGGMPAEPSRRKAATTANMKMSKPDGTCMKRVSAILRKKTEARTQDDRRVLEENTELVEEYHKRRERRAVWLSRKTEQEDTKDDIQTKSEQLAQAIHDAEFLVVYTGAGISTAASIPDYRGPNGIWTLLRKGQEIGNHDLSMAEPTLTHMALSALYKDGMVRHVVSQNCDGLHLRSGLPKSAMSEVHGNMYIEVCRHCVPAREYVRNFDVTERTSTYKHTTGRRCYRCGEPVIDTIVHFGERGQLRWPLNWQGACQAANACDTILCLGSSLKVLKKYPWLWQMDRPPKKRPRLYVVNLQWTPKDKDATLKINGKCDEVMAAVMKALGYELPHYSRITDPIFTLATPLHDAEAATTSRPNLVPPIPQPPGEGTEGEGLREEQQDLDVRWDKKSDNGKEQEDEMKVKKRKLESFDDNVKEEKDLIKEECKDSVKPLNGVSTSWLPLVKDEKDYDVKTENPIEEVNHILTHGDEIKSEHDMKNCIKEEEKVLNKYEEEDNCTNFERKSNGLSIPTELSQLYTALTAEKIKPGDGYAEEDHVISAEEEEEKSESPESDEEDFQVSDIEGEAWLNDRLSEPWENNEPEDNMADKDAHSSKSSDSCCSDFESEREEDCQVEDSQAEESQVDECQTEDSQAGEYEMDDCNVSSPESGSQVPVNYLRLPYSTTNDKMAKQGQTLLKQNDFYGTGLCIRSFIEDPKAESMNEDSVVNEAQESEHSPSMELDSTAELPEQPEADDTSLPSHSKCSTIVLSSSYKCSGEVLQSESDNRENMEVRPNDIVDQGTGDTDCINSIETSIDHCDNVESKTVNECDGNESVVENLEETQDRITESPGAAVVSLPVDGVNTIISLGGTDKVNDVAKMDYMLHHLNQDLTQGSSQDGSFLLRTHIVDGVIRTACVETLSKDNSDKERVAIDHDKLPSSVVPSSLSELSKLSIPCLRIQRALIPAPTNFALCKQDKLSELKLQNVVSHNNQRRNYEAKFSSQLNSSESEELKSIWYQSFCGSNNESGLGTLAAMMGVKECNLSKSLSNNINCHRPHGSNHFPSPENSSSVIMKNICAEAVSDSVAKQKGSAKKKPKGCDNEDVKYIWFWGFDSNIEQKEMEKGEDSDDSDNLPTRRVTRSRTRASCDSQHVAQVETEPEEFVCHCSGRNPELCHIRRFRSPFPRCDEDVQKARDMINRRRTYNYRRYEPIFEKQMESLTYERTKTKRKSKFDTGNNNEVDDDFDDQEQENNEMKEEEKASDGEDMRERDEKGERRTTPGWYGKGLRKGFKKKTRV</sequence>
<comment type="catalytic activity">
    <reaction evidence="11">
        <text>N(6)-decanoyl-L-lysyl-[protein] + NAD(+) + H2O = 2''-O-decanoyl-ADP-D-ribose + nicotinamide + L-lysyl-[protein]</text>
        <dbReference type="Rhea" id="RHEA:70631"/>
        <dbReference type="Rhea" id="RHEA-COMP:9752"/>
        <dbReference type="Rhea" id="RHEA-COMP:17932"/>
        <dbReference type="ChEBI" id="CHEBI:15377"/>
        <dbReference type="ChEBI" id="CHEBI:17154"/>
        <dbReference type="ChEBI" id="CHEBI:29969"/>
        <dbReference type="ChEBI" id="CHEBI:57540"/>
        <dbReference type="ChEBI" id="CHEBI:143222"/>
        <dbReference type="ChEBI" id="CHEBI:189688"/>
    </reaction>
    <physiologicalReaction direction="left-to-right" evidence="11">
        <dbReference type="Rhea" id="RHEA:70632"/>
    </physiologicalReaction>
</comment>
<dbReference type="Proteomes" id="UP001286313">
    <property type="component" value="Unassembled WGS sequence"/>
</dbReference>
<evidence type="ECO:0000256" key="2">
    <source>
        <dbReference type="ARBA" id="ARBA00012928"/>
    </source>
</evidence>
<evidence type="ECO:0000313" key="19">
    <source>
        <dbReference type="Proteomes" id="UP001286313"/>
    </source>
</evidence>
<gene>
    <name evidence="18" type="ORF">Pcinc_023111</name>
</gene>
<feature type="active site" description="Proton acceptor" evidence="15">
    <location>
        <position position="193"/>
    </location>
</feature>
<dbReference type="SUPFAM" id="SSF52467">
    <property type="entry name" value="DHS-like NAD/FAD-binding domain"/>
    <property type="match status" value="1"/>
</dbReference>
<evidence type="ECO:0000259" key="17">
    <source>
        <dbReference type="PROSITE" id="PS50305"/>
    </source>
</evidence>
<evidence type="ECO:0000256" key="14">
    <source>
        <dbReference type="ARBA" id="ARBA00052763"/>
    </source>
</evidence>
<dbReference type="GO" id="GO:0010468">
    <property type="term" value="P:regulation of gene expression"/>
    <property type="evidence" value="ECO:0007669"/>
    <property type="project" value="UniProtKB-ARBA"/>
</dbReference>
<dbReference type="EMBL" id="JAWQEG010002470">
    <property type="protein sequence ID" value="KAK3871766.1"/>
    <property type="molecule type" value="Genomic_DNA"/>
</dbReference>
<evidence type="ECO:0000313" key="18">
    <source>
        <dbReference type="EMBL" id="KAK3871766.1"/>
    </source>
</evidence>
<evidence type="ECO:0000256" key="4">
    <source>
        <dbReference type="ARBA" id="ARBA00022679"/>
    </source>
</evidence>
<organism evidence="18 19">
    <name type="scientific">Petrolisthes cinctipes</name>
    <name type="common">Flat porcelain crab</name>
    <dbReference type="NCBI Taxonomy" id="88211"/>
    <lineage>
        <taxon>Eukaryota</taxon>
        <taxon>Metazoa</taxon>
        <taxon>Ecdysozoa</taxon>
        <taxon>Arthropoda</taxon>
        <taxon>Crustacea</taxon>
        <taxon>Multicrustacea</taxon>
        <taxon>Malacostraca</taxon>
        <taxon>Eumalacostraca</taxon>
        <taxon>Eucarida</taxon>
        <taxon>Decapoda</taxon>
        <taxon>Pleocyemata</taxon>
        <taxon>Anomura</taxon>
        <taxon>Galatheoidea</taxon>
        <taxon>Porcellanidae</taxon>
        <taxon>Petrolisthes</taxon>
    </lineage>
</organism>
<name>A0AAE1FDS5_PETCI</name>
<dbReference type="GO" id="GO:0035861">
    <property type="term" value="C:site of double-strand break"/>
    <property type="evidence" value="ECO:0007669"/>
    <property type="project" value="UniProtKB-ARBA"/>
</dbReference>
<comment type="catalytic activity">
    <reaction evidence="13">
        <text>N(6)-propanoyl-L-lysyl-[protein] + NAD(+) + H2O = 3''-O-propanoyl-ADP-D-ribose + nicotinamide + L-lysyl-[protein]</text>
        <dbReference type="Rhea" id="RHEA:23500"/>
        <dbReference type="Rhea" id="RHEA-COMP:9752"/>
        <dbReference type="Rhea" id="RHEA-COMP:13758"/>
        <dbReference type="ChEBI" id="CHEBI:15377"/>
        <dbReference type="ChEBI" id="CHEBI:17154"/>
        <dbReference type="ChEBI" id="CHEBI:29969"/>
        <dbReference type="ChEBI" id="CHEBI:57540"/>
        <dbReference type="ChEBI" id="CHEBI:138019"/>
        <dbReference type="ChEBI" id="CHEBI:145015"/>
    </reaction>
    <physiologicalReaction direction="left-to-right" evidence="13">
        <dbReference type="Rhea" id="RHEA:23501"/>
    </physiologicalReaction>
</comment>
<feature type="region of interest" description="Disordered" evidence="16">
    <location>
        <begin position="1106"/>
        <end position="1127"/>
    </location>
</feature>
<feature type="binding site" evidence="15">
    <location>
        <position position="231"/>
    </location>
    <ligand>
        <name>Zn(2+)</name>
        <dbReference type="ChEBI" id="CHEBI:29105"/>
    </ligand>
</feature>
<feature type="region of interest" description="Disordered" evidence="16">
    <location>
        <begin position="358"/>
        <end position="410"/>
    </location>
</feature>
<feature type="region of interest" description="Disordered" evidence="16">
    <location>
        <begin position="1208"/>
        <end position="1282"/>
    </location>
</feature>
<dbReference type="PROSITE" id="PS50305">
    <property type="entry name" value="SIRTUIN"/>
    <property type="match status" value="1"/>
</dbReference>
<feature type="binding site" evidence="15">
    <location>
        <position position="204"/>
    </location>
    <ligand>
        <name>Zn(2+)</name>
        <dbReference type="ChEBI" id="CHEBI:29105"/>
    </ligand>
</feature>
<reference evidence="18" key="1">
    <citation type="submission" date="2023-10" db="EMBL/GenBank/DDBJ databases">
        <title>Genome assemblies of two species of porcelain crab, Petrolisthes cinctipes and Petrolisthes manimaculis (Anomura: Porcellanidae).</title>
        <authorList>
            <person name="Angst P."/>
        </authorList>
    </citation>
    <scope>NUCLEOTIDE SEQUENCE</scope>
    <source>
        <strain evidence="18">PB745_01</strain>
        <tissue evidence="18">Gill</tissue>
    </source>
</reference>
<evidence type="ECO:0000256" key="10">
    <source>
        <dbReference type="ARBA" id="ARBA00043038"/>
    </source>
</evidence>
<evidence type="ECO:0000256" key="13">
    <source>
        <dbReference type="ARBA" id="ARBA00051399"/>
    </source>
</evidence>
<feature type="compositionally biased region" description="Acidic residues" evidence="16">
    <location>
        <begin position="1225"/>
        <end position="1237"/>
    </location>
</feature>
<dbReference type="GO" id="GO:0000785">
    <property type="term" value="C:chromatin"/>
    <property type="evidence" value="ECO:0007669"/>
    <property type="project" value="TreeGrafter"/>
</dbReference>
<feature type="compositionally biased region" description="Basic and acidic residues" evidence="16">
    <location>
        <begin position="770"/>
        <end position="782"/>
    </location>
</feature>
<feature type="region of interest" description="Disordered" evidence="16">
    <location>
        <begin position="1"/>
        <end position="33"/>
    </location>
</feature>
<evidence type="ECO:0000256" key="15">
    <source>
        <dbReference type="PROSITE-ProRule" id="PRU00236"/>
    </source>
</evidence>
<comment type="cofactor">
    <cofactor evidence="1">
        <name>Zn(2+)</name>
        <dbReference type="ChEBI" id="CHEBI:29105"/>
    </cofactor>
</comment>
<dbReference type="GO" id="GO:0097372">
    <property type="term" value="F:histone H3K18 deacetylase activity, NAD-dependent"/>
    <property type="evidence" value="ECO:0007669"/>
    <property type="project" value="TreeGrafter"/>
</dbReference>
<feature type="compositionally biased region" description="Polar residues" evidence="16">
    <location>
        <begin position="649"/>
        <end position="660"/>
    </location>
</feature>
<keyword evidence="19" id="KW-1185">Reference proteome</keyword>
<evidence type="ECO:0000256" key="3">
    <source>
        <dbReference type="ARBA" id="ARBA00022553"/>
    </source>
</evidence>
<comment type="caution">
    <text evidence="18">The sequence shown here is derived from an EMBL/GenBank/DDBJ whole genome shotgun (WGS) entry which is preliminary data.</text>
</comment>
<proteinExistence type="inferred from homology"/>
<comment type="similarity">
    <text evidence="8">Belongs to the sirtuin family. Class IV subfamily.</text>
</comment>
<feature type="compositionally biased region" description="Basic and acidic residues" evidence="16">
    <location>
        <begin position="381"/>
        <end position="410"/>
    </location>
</feature>
<comment type="catalytic activity">
    <reaction evidence="12">
        <text>N(6)-succinyl-L-lysyl-[protein] + NAD(+) + H2O = 2''-O-succinyl-ADP-D-ribose + nicotinamide + L-lysyl-[protein]</text>
        <dbReference type="Rhea" id="RHEA:47668"/>
        <dbReference type="Rhea" id="RHEA-COMP:9752"/>
        <dbReference type="Rhea" id="RHEA-COMP:11877"/>
        <dbReference type="ChEBI" id="CHEBI:15377"/>
        <dbReference type="ChEBI" id="CHEBI:17154"/>
        <dbReference type="ChEBI" id="CHEBI:29969"/>
        <dbReference type="ChEBI" id="CHEBI:57540"/>
        <dbReference type="ChEBI" id="CHEBI:87830"/>
        <dbReference type="ChEBI" id="CHEBI:87832"/>
    </reaction>
    <physiologicalReaction direction="left-to-right" evidence="12">
        <dbReference type="Rhea" id="RHEA:47669"/>
    </physiologicalReaction>
</comment>
<feature type="compositionally biased region" description="Basic and acidic residues" evidence="16">
    <location>
        <begin position="592"/>
        <end position="601"/>
    </location>
</feature>
<evidence type="ECO:0000256" key="5">
    <source>
        <dbReference type="ARBA" id="ARBA00022723"/>
    </source>
</evidence>
<feature type="compositionally biased region" description="Basic and acidic residues" evidence="16">
    <location>
        <begin position="531"/>
        <end position="546"/>
    </location>
</feature>
<feature type="compositionally biased region" description="Basic residues" evidence="16">
    <location>
        <begin position="1271"/>
        <end position="1282"/>
    </location>
</feature>
<evidence type="ECO:0000256" key="16">
    <source>
        <dbReference type="SAM" id="MobiDB-lite"/>
    </source>
</evidence>
<dbReference type="InterPro" id="IPR003000">
    <property type="entry name" value="Sirtuin"/>
</dbReference>
<feature type="region of interest" description="Disordered" evidence="16">
    <location>
        <begin position="531"/>
        <end position="661"/>
    </location>
</feature>
<evidence type="ECO:0000256" key="9">
    <source>
        <dbReference type="ARBA" id="ARBA00041832"/>
    </source>
</evidence>
<dbReference type="InterPro" id="IPR029035">
    <property type="entry name" value="DHS-like_NAD/FAD-binding_dom"/>
</dbReference>
<dbReference type="InterPro" id="IPR026590">
    <property type="entry name" value="Ssirtuin_cat_dom"/>
</dbReference>
<dbReference type="GO" id="GO:0070403">
    <property type="term" value="F:NAD+ binding"/>
    <property type="evidence" value="ECO:0007669"/>
    <property type="project" value="InterPro"/>
</dbReference>
<keyword evidence="5 15" id="KW-0479">Metal-binding</keyword>
<feature type="compositionally biased region" description="Acidic residues" evidence="16">
    <location>
        <begin position="610"/>
        <end position="635"/>
    </location>
</feature>
<feature type="region of interest" description="Disordered" evidence="16">
    <location>
        <begin position="704"/>
        <end position="748"/>
    </location>
</feature>
<dbReference type="FunFam" id="3.40.50.1220:FF:000038">
    <property type="entry name" value="NAD-dependent protein deacetylase sirtuin-6 isoform X2"/>
    <property type="match status" value="1"/>
</dbReference>
<accession>A0AAE1FDS5</accession>
<evidence type="ECO:0000256" key="6">
    <source>
        <dbReference type="ARBA" id="ARBA00022833"/>
    </source>
</evidence>
<feature type="compositionally biased region" description="Basic and acidic residues" evidence="16">
    <location>
        <begin position="1238"/>
        <end position="1263"/>
    </location>
</feature>
<evidence type="ECO:0000256" key="8">
    <source>
        <dbReference type="ARBA" id="ARBA00038170"/>
    </source>
</evidence>
<evidence type="ECO:0000256" key="11">
    <source>
        <dbReference type="ARBA" id="ARBA00050237"/>
    </source>
</evidence>
<dbReference type="GO" id="GO:0046872">
    <property type="term" value="F:metal ion binding"/>
    <property type="evidence" value="ECO:0007669"/>
    <property type="project" value="UniProtKB-KW"/>
</dbReference>
<keyword evidence="6 15" id="KW-0862">Zinc</keyword>
<evidence type="ECO:0000256" key="12">
    <source>
        <dbReference type="ARBA" id="ARBA00051105"/>
    </source>
</evidence>
<dbReference type="InterPro" id="IPR050134">
    <property type="entry name" value="NAD-dep_sirtuin_deacylases"/>
</dbReference>
<dbReference type="FunFam" id="2.20.28.200:FF:000002">
    <property type="entry name" value="NAD-dependent deacetylase sirtuin-7"/>
    <property type="match status" value="1"/>
</dbReference>
<protein>
    <recommendedName>
        <fullName evidence="2">protein acetyllysine N-acetyltransferase</fullName>
        <ecNumber evidence="2">2.3.1.286</ecNumber>
    </recommendedName>
    <alternativeName>
        <fullName evidence="10">Regulatory protein SIR2 homolog 7</fullName>
    </alternativeName>
    <alternativeName>
        <fullName evidence="9">SIR2-like protein 7</fullName>
    </alternativeName>
</protein>
<keyword evidence="3" id="KW-0597">Phosphoprotein</keyword>
<dbReference type="GO" id="GO:0005634">
    <property type="term" value="C:nucleus"/>
    <property type="evidence" value="ECO:0007669"/>
    <property type="project" value="TreeGrafter"/>
</dbReference>
<dbReference type="GO" id="GO:0140861">
    <property type="term" value="P:DNA repair-dependent chromatin remodeling"/>
    <property type="evidence" value="ECO:0007669"/>
    <property type="project" value="UniProtKB-ARBA"/>
</dbReference>
<dbReference type="PANTHER" id="PTHR11085">
    <property type="entry name" value="NAD-DEPENDENT PROTEIN DEACYLASE SIRTUIN-5, MITOCHONDRIAL-RELATED"/>
    <property type="match status" value="1"/>
</dbReference>
<feature type="domain" description="Deacetylase sirtuin-type" evidence="17">
    <location>
        <begin position="88"/>
        <end position="335"/>
    </location>
</feature>
<feature type="binding site" evidence="15">
    <location>
        <position position="234"/>
    </location>
    <ligand>
        <name>Zn(2+)</name>
        <dbReference type="ChEBI" id="CHEBI:29105"/>
    </ligand>
</feature>
<evidence type="ECO:0000256" key="1">
    <source>
        <dbReference type="ARBA" id="ARBA00001947"/>
    </source>
</evidence>
<dbReference type="EC" id="2.3.1.286" evidence="2"/>